<dbReference type="EMBL" id="JAMQQD010000001">
    <property type="protein sequence ID" value="MCW7514088.1"/>
    <property type="molecule type" value="Genomic_DNA"/>
</dbReference>
<dbReference type="InterPro" id="IPR012338">
    <property type="entry name" value="Beta-lactam/transpept-like"/>
</dbReference>
<dbReference type="InterPro" id="IPR050789">
    <property type="entry name" value="Diverse_Enzym_Activities"/>
</dbReference>
<gene>
    <name evidence="1" type="ORF">ND810_02900</name>
</gene>
<comment type="caution">
    <text evidence="1">The sequence shown here is derived from an EMBL/GenBank/DDBJ whole genome shotgun (WGS) entry which is preliminary data.</text>
</comment>
<accession>A0A2N0B1U1</accession>
<dbReference type="AlphaFoldDB" id="A0A2N0B1U1"/>
<reference evidence="1" key="1">
    <citation type="submission" date="2022-06" db="EMBL/GenBank/DDBJ databases">
        <title>Leptospira isolates from biofilms formed at urban environments.</title>
        <authorList>
            <person name="Ribeiro P.S."/>
            <person name="Sousa T."/>
            <person name="Carvalho N."/>
            <person name="Aburjaile F."/>
            <person name="Neves F."/>
            <person name="Oliveira D."/>
            <person name="Blanco L."/>
            <person name="Lima J."/>
            <person name="Costa F."/>
            <person name="Brenig B."/>
            <person name="Soares S."/>
            <person name="Ramos R."/>
            <person name="Goes-Neto A."/>
            <person name="Matiuzzi M."/>
            <person name="Azevedo V."/>
            <person name="Ristow P."/>
        </authorList>
    </citation>
    <scope>NUCLEOTIDE SEQUENCE</scope>
    <source>
        <strain evidence="1">VSF7</strain>
    </source>
</reference>
<protein>
    <submittedName>
        <fullName evidence="1">Beta-lactamase family protein</fullName>
    </submittedName>
</protein>
<dbReference type="PANTHER" id="PTHR43283">
    <property type="entry name" value="BETA-LACTAMASE-RELATED"/>
    <property type="match status" value="1"/>
</dbReference>
<dbReference type="PANTHER" id="PTHR43283:SF3">
    <property type="entry name" value="BETA-LACTAMASE FAMILY PROTEIN (AFU_ORTHOLOGUE AFUA_5G07500)"/>
    <property type="match status" value="1"/>
</dbReference>
<organism evidence="1 2">
    <name type="scientific">Leptospira levettii</name>
    <dbReference type="NCBI Taxonomy" id="2023178"/>
    <lineage>
        <taxon>Bacteria</taxon>
        <taxon>Pseudomonadati</taxon>
        <taxon>Spirochaetota</taxon>
        <taxon>Spirochaetia</taxon>
        <taxon>Leptospirales</taxon>
        <taxon>Leptospiraceae</taxon>
        <taxon>Leptospira</taxon>
    </lineage>
</organism>
<evidence type="ECO:0000313" key="2">
    <source>
        <dbReference type="Proteomes" id="UP001209694"/>
    </source>
</evidence>
<dbReference type="GeneID" id="93340770"/>
<dbReference type="Proteomes" id="UP001209694">
    <property type="component" value="Unassembled WGS sequence"/>
</dbReference>
<evidence type="ECO:0000313" key="1">
    <source>
        <dbReference type="EMBL" id="MCW7514088.1"/>
    </source>
</evidence>
<dbReference type="RefSeq" id="WP_100725720.1">
    <property type="nucleotide sequence ID" value="NZ_JAMQPS010000001.1"/>
</dbReference>
<sequence length="418" mass="44977">MNQKKLIGIAFTSLSLFLFQCQKPVSTDKDTQATLIAGIFGSCFSLDSCFDQYARTTDEGASFQVFDQNGSRIYARQSVIDYSTYKPIASGSKWVTAITAMRVIDCNTNSGTYAQCGTVTTGTCNNGAVGGAISLSRTTAQVLGWTGTYANVTLRQLLSFTSGLNAGGGNGSGQATCISTLPVGATSTQKDTCVNEIRDQSTGTPGALYQYNSNHMAVAQRMLEVACNKTWDTIYTQLILTPLGWDASQAIWRGNSRGGTDTDGSLSGAYGLSISPEHYARMLNALLTNGTAKNSSGGNITNFLSTTSVTEILSDQYNGAKIGYSQFSAFGYRWQYGLGNWRFCTVTDVPAECDKDLISHSIGINGFYPWLDRNRNYMAILAVNNIGRKNGLSLLPPSSTSLFFAETVRPIIHAQIGR</sequence>
<dbReference type="SUPFAM" id="SSF56601">
    <property type="entry name" value="beta-lactamase/transpeptidase-like"/>
    <property type="match status" value="1"/>
</dbReference>
<name>A0A2N0B1U1_9LEPT</name>
<dbReference type="Gene3D" id="3.40.710.10">
    <property type="entry name" value="DD-peptidase/beta-lactamase superfamily"/>
    <property type="match status" value="1"/>
</dbReference>
<proteinExistence type="predicted"/>